<feature type="transmembrane region" description="Helical" evidence="15">
    <location>
        <begin position="194"/>
        <end position="214"/>
    </location>
</feature>
<sequence length="551" mass="62998">MEAVMENPTKTKTPWIIHACSWKMNDMNNTMMGSTENTVDYYSPHLFDEDILDMDMDHENNERVLINIAGLRFETQLGTLNQFPDTLLGDPDKRIKYFDPLRNEYFFDRNRPSFDGILYFYQSGGKIRRPVNVSIDVFADEIRFYQLGEEAMDRFREDEGFIKEEEKPLPQNEFQKQVWLIFEYPESSSPARGIAIVSVIVITISIITFCLETLPEFRDERELPVASRAVNGTQERPSLTFSDPFFIIETTCVIWFTFELFVRFFACPSKSEFSKTIMNIIDIMSIMPYFITLGTELVEQQGQEHNNGQQAMSLAILRVIRLVRVFRIFKLSRHSKGLQILGQTLKASMRELGLLIFFLFIGVILFSSAVYFAEADEPESHFSSIPDAFWWAVVTMTTVGYGDMRPVTVGGKIVGSLCAIAGVLTIALPVPVIVSNFNYFYHRETDQEQASLREDSNNGGPSNPCDELHGLRKSSTSNSKDGEHNEETNIPIEKTNMKANSRMDIKRSLYTLSISTRETDQDGRPSSPCDELRVLKKSSNARDGDHIEEEN</sequence>
<dbReference type="Gene3D" id="1.10.287.70">
    <property type="match status" value="1"/>
</dbReference>
<keyword evidence="9 15" id="KW-1133">Transmembrane helix</keyword>
<feature type="region of interest" description="Disordered" evidence="14">
    <location>
        <begin position="448"/>
        <end position="501"/>
    </location>
</feature>
<dbReference type="PANTHER" id="PTHR11537:SF250">
    <property type="entry name" value="POTASSIUM VOLTAGE-GATED CHANNEL SUBFAMILY A MEMBER 5"/>
    <property type="match status" value="1"/>
</dbReference>
<dbReference type="EMBL" id="JAMKFB020000004">
    <property type="protein sequence ID" value="KAL0195305.1"/>
    <property type="molecule type" value="Genomic_DNA"/>
</dbReference>
<keyword evidence="2" id="KW-0813">Transport</keyword>
<dbReference type="PANTHER" id="PTHR11537">
    <property type="entry name" value="VOLTAGE-GATED POTASSIUM CHANNEL"/>
    <property type="match status" value="1"/>
</dbReference>
<evidence type="ECO:0000256" key="9">
    <source>
        <dbReference type="ARBA" id="ARBA00022989"/>
    </source>
</evidence>
<dbReference type="InterPro" id="IPR005821">
    <property type="entry name" value="Ion_trans_dom"/>
</dbReference>
<comment type="catalytic activity">
    <reaction evidence="13">
        <text>K(+)(in) = K(+)(out)</text>
        <dbReference type="Rhea" id="RHEA:29463"/>
        <dbReference type="ChEBI" id="CHEBI:29103"/>
    </reaction>
</comment>
<dbReference type="Proteomes" id="UP001529510">
    <property type="component" value="Unassembled WGS sequence"/>
</dbReference>
<keyword evidence="18" id="KW-1185">Reference proteome</keyword>
<dbReference type="Pfam" id="PF00520">
    <property type="entry name" value="Ion_trans"/>
    <property type="match status" value="1"/>
</dbReference>
<evidence type="ECO:0000256" key="8">
    <source>
        <dbReference type="ARBA" id="ARBA00022958"/>
    </source>
</evidence>
<dbReference type="PRINTS" id="PR00169">
    <property type="entry name" value="KCHANNEL"/>
</dbReference>
<gene>
    <name evidence="17" type="ORF">M9458_008877</name>
</gene>
<dbReference type="PRINTS" id="PR01496">
    <property type="entry name" value="SHAKERCHANEL"/>
</dbReference>
<evidence type="ECO:0000256" key="7">
    <source>
        <dbReference type="ARBA" id="ARBA00022882"/>
    </source>
</evidence>
<evidence type="ECO:0000256" key="6">
    <source>
        <dbReference type="ARBA" id="ARBA00022826"/>
    </source>
</evidence>
<dbReference type="PRINTS" id="PR01491">
    <property type="entry name" value="KVCHANNEL"/>
</dbReference>
<dbReference type="Pfam" id="PF02214">
    <property type="entry name" value="BTB_2"/>
    <property type="match status" value="1"/>
</dbReference>
<feature type="domain" description="BTB" evidence="16">
    <location>
        <begin position="62"/>
        <end position="162"/>
    </location>
</feature>
<evidence type="ECO:0000256" key="11">
    <source>
        <dbReference type="ARBA" id="ARBA00023136"/>
    </source>
</evidence>
<name>A0ABD0RCM1_CIRMR</name>
<feature type="region of interest" description="Disordered" evidence="14">
    <location>
        <begin position="514"/>
        <end position="551"/>
    </location>
</feature>
<keyword evidence="3" id="KW-0633">Potassium transport</keyword>
<dbReference type="FunFam" id="1.10.287.70:FF:000002">
    <property type="entry name" value="Potassium voltage-gated channel subfamily a member"/>
    <property type="match status" value="1"/>
</dbReference>
<dbReference type="Gene3D" id="1.20.120.350">
    <property type="entry name" value="Voltage-gated potassium channels. Chain C"/>
    <property type="match status" value="1"/>
</dbReference>
<dbReference type="InterPro" id="IPR003968">
    <property type="entry name" value="K_chnl_volt-dep_Kv"/>
</dbReference>
<reference evidence="17 18" key="1">
    <citation type="submission" date="2024-05" db="EMBL/GenBank/DDBJ databases">
        <title>Genome sequencing and assembly of Indian major carp, Cirrhinus mrigala (Hamilton, 1822).</title>
        <authorList>
            <person name="Mohindra V."/>
            <person name="Chowdhury L.M."/>
            <person name="Lal K."/>
            <person name="Jena J.K."/>
        </authorList>
    </citation>
    <scope>NUCLEOTIDE SEQUENCE [LARGE SCALE GENOMIC DNA]</scope>
    <source>
        <strain evidence="17">CM1030</strain>
        <tissue evidence="17">Blood</tissue>
    </source>
</reference>
<dbReference type="FunFam" id="1.20.120.350:FF:000021">
    <property type="entry name" value="Potassium voltage-gated channel subfamily A member 3"/>
    <property type="match status" value="1"/>
</dbReference>
<evidence type="ECO:0000256" key="5">
    <source>
        <dbReference type="ARBA" id="ARBA00022692"/>
    </source>
</evidence>
<evidence type="ECO:0000256" key="15">
    <source>
        <dbReference type="SAM" id="Phobius"/>
    </source>
</evidence>
<evidence type="ECO:0000256" key="3">
    <source>
        <dbReference type="ARBA" id="ARBA00022538"/>
    </source>
</evidence>
<keyword evidence="10" id="KW-0406">Ion transport</keyword>
<evidence type="ECO:0000313" key="18">
    <source>
        <dbReference type="Proteomes" id="UP001529510"/>
    </source>
</evidence>
<dbReference type="InterPro" id="IPR003972">
    <property type="entry name" value="K_chnl_volt-dep_Kv1"/>
</dbReference>
<dbReference type="InterPro" id="IPR027359">
    <property type="entry name" value="Volt_channel_dom_sf"/>
</dbReference>
<keyword evidence="7" id="KW-0851">Voltage-gated channel</keyword>
<keyword evidence="4" id="KW-0597">Phosphoprotein</keyword>
<dbReference type="InterPro" id="IPR000210">
    <property type="entry name" value="BTB/POZ_dom"/>
</dbReference>
<dbReference type="SMART" id="SM00225">
    <property type="entry name" value="BTB"/>
    <property type="match status" value="1"/>
</dbReference>
<feature type="transmembrane region" description="Helical" evidence="15">
    <location>
        <begin position="413"/>
        <end position="434"/>
    </location>
</feature>
<evidence type="ECO:0000256" key="13">
    <source>
        <dbReference type="ARBA" id="ARBA00034430"/>
    </source>
</evidence>
<evidence type="ECO:0000256" key="1">
    <source>
        <dbReference type="ARBA" id="ARBA00004141"/>
    </source>
</evidence>
<feature type="compositionally biased region" description="Basic and acidic residues" evidence="14">
    <location>
        <begin position="530"/>
        <end position="545"/>
    </location>
</feature>
<evidence type="ECO:0000256" key="4">
    <source>
        <dbReference type="ARBA" id="ARBA00022553"/>
    </source>
</evidence>
<dbReference type="FunFam" id="3.30.710.10:FF:000012">
    <property type="entry name" value="Potassium voltage-gated channel subfamily A member 10"/>
    <property type="match status" value="1"/>
</dbReference>
<dbReference type="AlphaFoldDB" id="A0ABD0RCM1"/>
<dbReference type="GO" id="GO:0034702">
    <property type="term" value="C:monoatomic ion channel complex"/>
    <property type="evidence" value="ECO:0007669"/>
    <property type="project" value="UniProtKB-KW"/>
</dbReference>
<evidence type="ECO:0000256" key="12">
    <source>
        <dbReference type="ARBA" id="ARBA00023303"/>
    </source>
</evidence>
<dbReference type="InterPro" id="IPR011333">
    <property type="entry name" value="SKP1/BTB/POZ_sf"/>
</dbReference>
<comment type="subcellular location">
    <subcellularLocation>
        <location evidence="1">Membrane</location>
        <topology evidence="1">Multi-pass membrane protein</topology>
    </subcellularLocation>
</comment>
<keyword evidence="8" id="KW-0630">Potassium</keyword>
<dbReference type="SUPFAM" id="SSF54695">
    <property type="entry name" value="POZ domain"/>
    <property type="match status" value="1"/>
</dbReference>
<comment type="caution">
    <text evidence="17">The sequence shown here is derived from an EMBL/GenBank/DDBJ whole genome shotgun (WGS) entry which is preliminary data.</text>
</comment>
<proteinExistence type="predicted"/>
<organism evidence="17 18">
    <name type="scientific">Cirrhinus mrigala</name>
    <name type="common">Mrigala</name>
    <dbReference type="NCBI Taxonomy" id="683832"/>
    <lineage>
        <taxon>Eukaryota</taxon>
        <taxon>Metazoa</taxon>
        <taxon>Chordata</taxon>
        <taxon>Craniata</taxon>
        <taxon>Vertebrata</taxon>
        <taxon>Euteleostomi</taxon>
        <taxon>Actinopterygii</taxon>
        <taxon>Neopterygii</taxon>
        <taxon>Teleostei</taxon>
        <taxon>Ostariophysi</taxon>
        <taxon>Cypriniformes</taxon>
        <taxon>Cyprinidae</taxon>
        <taxon>Labeoninae</taxon>
        <taxon>Labeonini</taxon>
        <taxon>Cirrhinus</taxon>
    </lineage>
</organism>
<keyword evidence="12" id="KW-0407">Ion channel</keyword>
<dbReference type="Gene3D" id="3.30.710.10">
    <property type="entry name" value="Potassium Channel Kv1.1, Chain A"/>
    <property type="match status" value="1"/>
</dbReference>
<keyword evidence="11 15" id="KW-0472">Membrane</keyword>
<feature type="transmembrane region" description="Helical" evidence="15">
    <location>
        <begin position="245"/>
        <end position="266"/>
    </location>
</feature>
<keyword evidence="6" id="KW-0631">Potassium channel</keyword>
<dbReference type="InterPro" id="IPR003131">
    <property type="entry name" value="T1-type_BTB"/>
</dbReference>
<dbReference type="InterPro" id="IPR028325">
    <property type="entry name" value="VG_K_chnl"/>
</dbReference>
<keyword evidence="5 15" id="KW-0812">Transmembrane</keyword>
<evidence type="ECO:0000313" key="17">
    <source>
        <dbReference type="EMBL" id="KAL0195305.1"/>
    </source>
</evidence>
<accession>A0ABD0RCM1</accession>
<evidence type="ECO:0000259" key="16">
    <source>
        <dbReference type="SMART" id="SM00225"/>
    </source>
</evidence>
<feature type="transmembrane region" description="Helical" evidence="15">
    <location>
        <begin position="352"/>
        <end position="373"/>
    </location>
</feature>
<evidence type="ECO:0000256" key="2">
    <source>
        <dbReference type="ARBA" id="ARBA00022448"/>
    </source>
</evidence>
<dbReference type="GO" id="GO:0005267">
    <property type="term" value="F:potassium channel activity"/>
    <property type="evidence" value="ECO:0007669"/>
    <property type="project" value="UniProtKB-KW"/>
</dbReference>
<evidence type="ECO:0000256" key="10">
    <source>
        <dbReference type="ARBA" id="ARBA00023065"/>
    </source>
</evidence>
<protein>
    <recommendedName>
        <fullName evidence="16">BTB domain-containing protein</fullName>
    </recommendedName>
</protein>
<evidence type="ECO:0000256" key="14">
    <source>
        <dbReference type="SAM" id="MobiDB-lite"/>
    </source>
</evidence>
<dbReference type="SUPFAM" id="SSF81324">
    <property type="entry name" value="Voltage-gated potassium channels"/>
    <property type="match status" value="1"/>
</dbReference>